<dbReference type="PANTHER" id="PTHR43156:SF2">
    <property type="entry name" value="STAGE II SPORULATION PROTEIN E"/>
    <property type="match status" value="1"/>
</dbReference>
<dbReference type="SMART" id="SM00448">
    <property type="entry name" value="REC"/>
    <property type="match status" value="1"/>
</dbReference>
<keyword evidence="2" id="KW-0418">Kinase</keyword>
<proteinExistence type="predicted"/>
<reference evidence="6 7" key="1">
    <citation type="submission" date="2022-10" db="EMBL/GenBank/DDBJ databases">
        <title>Identification of biosynthetic pathway for the production of the potent trypsin inhibitor radiosumin.</title>
        <authorList>
            <person name="Fewer D.P."/>
            <person name="Delbaje E."/>
            <person name="Ouyang X."/>
            <person name="Agostino P.D."/>
            <person name="Wahlsten M."/>
            <person name="Jokela J."/>
            <person name="Permi P."/>
            <person name="Haapaniemi E."/>
            <person name="Koistinen H."/>
        </authorList>
    </citation>
    <scope>NUCLEOTIDE SEQUENCE [LARGE SCALE GENOMIC DNA]</scope>
    <source>
        <strain evidence="6 7">NIES-515</strain>
    </source>
</reference>
<dbReference type="Proteomes" id="UP001526143">
    <property type="component" value="Unassembled WGS sequence"/>
</dbReference>
<keyword evidence="7" id="KW-1185">Reference proteome</keyword>
<name>A0ABT3B4H4_9CYAN</name>
<keyword evidence="3" id="KW-0378">Hydrolase</keyword>
<dbReference type="PROSITE" id="PS50110">
    <property type="entry name" value="RESPONSE_REGULATORY"/>
    <property type="match status" value="1"/>
</dbReference>
<dbReference type="EMBL" id="JAOWRF010000319">
    <property type="protein sequence ID" value="MCV3216259.1"/>
    <property type="molecule type" value="Genomic_DNA"/>
</dbReference>
<evidence type="ECO:0000313" key="7">
    <source>
        <dbReference type="Proteomes" id="UP001526143"/>
    </source>
</evidence>
<sequence>MTETDVGKLKLMVVDDEPDNLDLLYRTFRRDFQVYRASHARDAIEILDKEGEMAVIISDQRMPEMNGTEFLSRTVDRFPDTIRILLTGFTDVEDLVDAINSGQVFKYITKPWNPDRLKAVVWQAVDTYLVLKKRTHELRRALRRESLFNAVTTAIRESLDYSGMLQQIVAIIGQTFEATCCLLKPVESDRLTVDEYSYQNPKVSIKCCTFDPSLLIEKVLETRQYQLSQEVENGCCHQLVVPISYQQQLLAVLALYQQGRESPSLLLSERLREREASVPTPTDTLAKGEGHRTWPDEDIQLITGVAEQAALALSQAKLYQRLQEKQQQISTELEVARQIQNNLLRQSLPQIKGTKIQACCYPAREVGGDFFEVFAHPKGDLWLAVGDVSGKGVPAALFMSSAISVLRRELSLELPPPPNVIMQNLNHALSEDLISNNCFITLVLACYTPTTRELVYANAGHIYPMHWTASANLAENPNYLKVRSIPLGILPKWQALSGQLVLSAGDMLLLASDGITEAMVLNQTQLNKKTVDGTQPASHSMLNQEGLWQLLKSEPKPLSLNHLLARIQGDNNVQEDDQTILSLEVM</sequence>
<dbReference type="RefSeq" id="WP_263747904.1">
    <property type="nucleotide sequence ID" value="NZ_JAOWRF010000319.1"/>
</dbReference>
<protein>
    <submittedName>
        <fullName evidence="6">SpoIIE family protein phosphatase</fullName>
    </submittedName>
</protein>
<dbReference type="Gene3D" id="3.30.450.40">
    <property type="match status" value="1"/>
</dbReference>
<evidence type="ECO:0000256" key="3">
    <source>
        <dbReference type="ARBA" id="ARBA00022801"/>
    </source>
</evidence>
<dbReference type="Gene3D" id="3.40.50.2300">
    <property type="match status" value="1"/>
</dbReference>
<dbReference type="InterPro" id="IPR036457">
    <property type="entry name" value="PPM-type-like_dom_sf"/>
</dbReference>
<keyword evidence="1" id="KW-0808">Transferase</keyword>
<evidence type="ECO:0000313" key="6">
    <source>
        <dbReference type="EMBL" id="MCV3216259.1"/>
    </source>
</evidence>
<evidence type="ECO:0000256" key="4">
    <source>
        <dbReference type="PROSITE-ProRule" id="PRU00169"/>
    </source>
</evidence>
<dbReference type="SMART" id="SM00331">
    <property type="entry name" value="PP2C_SIG"/>
    <property type="match status" value="1"/>
</dbReference>
<dbReference type="SUPFAM" id="SSF52172">
    <property type="entry name" value="CheY-like"/>
    <property type="match status" value="1"/>
</dbReference>
<dbReference type="InterPro" id="IPR003018">
    <property type="entry name" value="GAF"/>
</dbReference>
<feature type="domain" description="Response regulatory" evidence="5">
    <location>
        <begin position="10"/>
        <end position="125"/>
    </location>
</feature>
<dbReference type="PANTHER" id="PTHR43156">
    <property type="entry name" value="STAGE II SPORULATION PROTEIN E-RELATED"/>
    <property type="match status" value="1"/>
</dbReference>
<dbReference type="Gene3D" id="3.60.40.10">
    <property type="entry name" value="PPM-type phosphatase domain"/>
    <property type="match status" value="1"/>
</dbReference>
<dbReference type="InterPro" id="IPR001932">
    <property type="entry name" value="PPM-type_phosphatase-like_dom"/>
</dbReference>
<accession>A0ABT3B4H4</accession>
<dbReference type="Pfam" id="PF00072">
    <property type="entry name" value="Response_reg"/>
    <property type="match status" value="1"/>
</dbReference>
<dbReference type="CDD" id="cd17569">
    <property type="entry name" value="REC_HupR-like"/>
    <property type="match status" value="1"/>
</dbReference>
<dbReference type="InterPro" id="IPR052016">
    <property type="entry name" value="Bact_Sigma-Reg"/>
</dbReference>
<dbReference type="InterPro" id="IPR011006">
    <property type="entry name" value="CheY-like_superfamily"/>
</dbReference>
<dbReference type="Pfam" id="PF07228">
    <property type="entry name" value="SpoIIE"/>
    <property type="match status" value="1"/>
</dbReference>
<evidence type="ECO:0000256" key="2">
    <source>
        <dbReference type="ARBA" id="ARBA00022777"/>
    </source>
</evidence>
<keyword evidence="4" id="KW-0597">Phosphoprotein</keyword>
<dbReference type="SMART" id="SM00065">
    <property type="entry name" value="GAF"/>
    <property type="match status" value="1"/>
</dbReference>
<evidence type="ECO:0000259" key="5">
    <source>
        <dbReference type="PROSITE" id="PS50110"/>
    </source>
</evidence>
<dbReference type="SUPFAM" id="SSF81606">
    <property type="entry name" value="PP2C-like"/>
    <property type="match status" value="1"/>
</dbReference>
<dbReference type="SUPFAM" id="SSF55781">
    <property type="entry name" value="GAF domain-like"/>
    <property type="match status" value="1"/>
</dbReference>
<gene>
    <name evidence="6" type="ORF">OGM63_22550</name>
</gene>
<dbReference type="InterPro" id="IPR001789">
    <property type="entry name" value="Sig_transdc_resp-reg_receiver"/>
</dbReference>
<organism evidence="6 7">
    <name type="scientific">Plectonema radiosum NIES-515</name>
    <dbReference type="NCBI Taxonomy" id="2986073"/>
    <lineage>
        <taxon>Bacteria</taxon>
        <taxon>Bacillati</taxon>
        <taxon>Cyanobacteriota</taxon>
        <taxon>Cyanophyceae</taxon>
        <taxon>Oscillatoriophycideae</taxon>
        <taxon>Oscillatoriales</taxon>
        <taxon>Microcoleaceae</taxon>
        <taxon>Plectonema</taxon>
    </lineage>
</organism>
<feature type="modified residue" description="4-aspartylphosphate" evidence="4">
    <location>
        <position position="59"/>
    </location>
</feature>
<comment type="caution">
    <text evidence="6">The sequence shown here is derived from an EMBL/GenBank/DDBJ whole genome shotgun (WGS) entry which is preliminary data.</text>
</comment>
<dbReference type="InterPro" id="IPR029016">
    <property type="entry name" value="GAF-like_dom_sf"/>
</dbReference>
<evidence type="ECO:0000256" key="1">
    <source>
        <dbReference type="ARBA" id="ARBA00022679"/>
    </source>
</evidence>